<evidence type="ECO:0000313" key="8">
    <source>
        <dbReference type="EMBL" id="CAA9400124.1"/>
    </source>
</evidence>
<feature type="active site" description="O-(5'-phospho-DNA)-serine intermediate" evidence="5 6">
    <location>
        <position position="45"/>
    </location>
</feature>
<dbReference type="GO" id="GO:0015074">
    <property type="term" value="P:DNA integration"/>
    <property type="evidence" value="ECO:0007669"/>
    <property type="project" value="UniProtKB-KW"/>
</dbReference>
<dbReference type="SMART" id="SM00857">
    <property type="entry name" value="Resolvase"/>
    <property type="match status" value="1"/>
</dbReference>
<dbReference type="Gene3D" id="1.10.10.60">
    <property type="entry name" value="Homeodomain-like"/>
    <property type="match status" value="1"/>
</dbReference>
<dbReference type="PANTHER" id="PTHR30461:SF2">
    <property type="entry name" value="SERINE RECOMBINASE PINE-RELATED"/>
    <property type="match status" value="1"/>
</dbReference>
<dbReference type="PANTHER" id="PTHR30461">
    <property type="entry name" value="DNA-INVERTASE FROM LAMBDOID PROPHAGE"/>
    <property type="match status" value="1"/>
</dbReference>
<feature type="domain" description="Resolvase/invertase-type recombinase catalytic" evidence="7">
    <location>
        <begin position="37"/>
        <end position="180"/>
    </location>
</feature>
<keyword evidence="4" id="KW-0233">DNA recombination</keyword>
<name>A0A6J4NXL6_9CYAN</name>
<dbReference type="InterPro" id="IPR050639">
    <property type="entry name" value="SSR_resolvase"/>
</dbReference>
<organism evidence="8">
    <name type="scientific">uncultured Leptolyngbya sp</name>
    <dbReference type="NCBI Taxonomy" id="332963"/>
    <lineage>
        <taxon>Bacteria</taxon>
        <taxon>Bacillati</taxon>
        <taxon>Cyanobacteriota</taxon>
        <taxon>Cyanophyceae</taxon>
        <taxon>Leptolyngbyales</taxon>
        <taxon>Leptolyngbyaceae</taxon>
        <taxon>Leptolyngbya group</taxon>
        <taxon>Leptolyngbya</taxon>
        <taxon>environmental samples</taxon>
    </lineage>
</organism>
<comment type="similarity">
    <text evidence="1">Belongs to the site-specific recombinase resolvase family.</text>
</comment>
<evidence type="ECO:0000256" key="3">
    <source>
        <dbReference type="ARBA" id="ARBA00023125"/>
    </source>
</evidence>
<evidence type="ECO:0000256" key="2">
    <source>
        <dbReference type="ARBA" id="ARBA00022908"/>
    </source>
</evidence>
<evidence type="ECO:0000256" key="4">
    <source>
        <dbReference type="ARBA" id="ARBA00023172"/>
    </source>
</evidence>
<reference evidence="8" key="1">
    <citation type="submission" date="2020-02" db="EMBL/GenBank/DDBJ databases">
        <authorList>
            <person name="Meier V. D."/>
        </authorList>
    </citation>
    <scope>NUCLEOTIDE SEQUENCE</scope>
    <source>
        <strain evidence="8">AVDCRST_MAG94</strain>
    </source>
</reference>
<evidence type="ECO:0000259" key="7">
    <source>
        <dbReference type="PROSITE" id="PS51736"/>
    </source>
</evidence>
<keyword evidence="2" id="KW-0229">DNA integration</keyword>
<dbReference type="PROSITE" id="PS51736">
    <property type="entry name" value="RECOMBINASES_3"/>
    <property type="match status" value="1"/>
</dbReference>
<gene>
    <name evidence="8" type="ORF">AVDCRST_MAG94-5864</name>
</gene>
<dbReference type="AlphaFoldDB" id="A0A6J4NXL6"/>
<accession>A0A6J4NXL6</accession>
<dbReference type="InterPro" id="IPR036162">
    <property type="entry name" value="Resolvase-like_N_sf"/>
</dbReference>
<dbReference type="InterPro" id="IPR006119">
    <property type="entry name" value="Resolv_N"/>
</dbReference>
<keyword evidence="3" id="KW-0238">DNA-binding</keyword>
<evidence type="ECO:0000256" key="1">
    <source>
        <dbReference type="ARBA" id="ARBA00009913"/>
    </source>
</evidence>
<dbReference type="SUPFAM" id="SSF53041">
    <property type="entry name" value="Resolvase-like"/>
    <property type="match status" value="1"/>
</dbReference>
<dbReference type="SUPFAM" id="SSF46689">
    <property type="entry name" value="Homeodomain-like"/>
    <property type="match status" value="1"/>
</dbReference>
<dbReference type="PROSITE" id="PS00397">
    <property type="entry name" value="RECOMBINASES_1"/>
    <property type="match status" value="1"/>
</dbReference>
<dbReference type="EMBL" id="CADCTY010002026">
    <property type="protein sequence ID" value="CAA9400124.1"/>
    <property type="molecule type" value="Genomic_DNA"/>
</dbReference>
<dbReference type="GO" id="GO:0000150">
    <property type="term" value="F:DNA strand exchange activity"/>
    <property type="evidence" value="ECO:0007669"/>
    <property type="project" value="InterPro"/>
</dbReference>
<dbReference type="InterPro" id="IPR006118">
    <property type="entry name" value="Recombinase_CS"/>
</dbReference>
<evidence type="ECO:0000256" key="6">
    <source>
        <dbReference type="PROSITE-ProRule" id="PRU10137"/>
    </source>
</evidence>
<dbReference type="GO" id="GO:0003677">
    <property type="term" value="F:DNA binding"/>
    <property type="evidence" value="ECO:0007669"/>
    <property type="project" value="UniProtKB-KW"/>
</dbReference>
<dbReference type="Gene3D" id="3.40.50.1390">
    <property type="entry name" value="Resolvase, N-terminal catalytic domain"/>
    <property type="match status" value="1"/>
</dbReference>
<sequence>MRRLHDQSFQALAERKTSAKKSVLYLSVSLLLTMSRSIACYLRVSSRTQKTDSQKAEVEQWLLRHGNDLASVQWFEDKESGKTLKRPAFDQLQAAIFAGAIKTVVVWKLDRLSRRLQDGINTLANWCERGVRVVSVTQQIDLHGALGSMLASVMFGLAEIELEYRRERQAAGIKVARARGVYQGRQRGSTKAKPQRARALRDRGLTVPEIAQSLGTSERTVFRYLTAAAAPGAP</sequence>
<proteinExistence type="inferred from homology"/>
<dbReference type="Pfam" id="PF00239">
    <property type="entry name" value="Resolvase"/>
    <property type="match status" value="1"/>
</dbReference>
<evidence type="ECO:0000256" key="5">
    <source>
        <dbReference type="PIRSR" id="PIRSR606118-50"/>
    </source>
</evidence>
<dbReference type="CDD" id="cd03768">
    <property type="entry name" value="SR_ResInv"/>
    <property type="match status" value="1"/>
</dbReference>
<dbReference type="InterPro" id="IPR009057">
    <property type="entry name" value="Homeodomain-like_sf"/>
</dbReference>
<protein>
    <recommendedName>
        <fullName evidence="7">Resolvase/invertase-type recombinase catalytic domain-containing protein</fullName>
    </recommendedName>
</protein>